<gene>
    <name evidence="7" type="primary">LOC103513801</name>
</gene>
<keyword evidence="2" id="KW-0456">Lyase</keyword>
<accession>A0A1S3D8W9</accession>
<dbReference type="Proteomes" id="UP000079169">
    <property type="component" value="Unplaced"/>
</dbReference>
<dbReference type="InterPro" id="IPR013024">
    <property type="entry name" value="GGCT-like"/>
</dbReference>
<sequence length="221" mass="24875">MSNILSFRLTKLFSVTLLESILICSQVRSSVSHTMSSTDSAVNTSNVKTANDTFLYFAYGSNLNSKRIHVNNPSAKRKGVGLLKDYRLDFGRFSERWKGAVATVVPDKGEEVWGAIWEIDSKDMDNLDNQEGVHINWYQVIEPDVLIDNQTVKCRSYHLCGNPEKQTPLPEARYPSQLYHEVIVQGAVETGLPKEYLEKLKAIPHRDPVPNAAIPEDKVVI</sequence>
<dbReference type="STRING" id="121845.A0A1S3D8W9"/>
<proteinExistence type="predicted"/>
<organism evidence="6 7">
    <name type="scientific">Diaphorina citri</name>
    <name type="common">Asian citrus psyllid</name>
    <dbReference type="NCBI Taxonomy" id="121845"/>
    <lineage>
        <taxon>Eukaryota</taxon>
        <taxon>Metazoa</taxon>
        <taxon>Ecdysozoa</taxon>
        <taxon>Arthropoda</taxon>
        <taxon>Hexapoda</taxon>
        <taxon>Insecta</taxon>
        <taxon>Pterygota</taxon>
        <taxon>Neoptera</taxon>
        <taxon>Paraneoptera</taxon>
        <taxon>Hemiptera</taxon>
        <taxon>Sternorrhyncha</taxon>
        <taxon>Psylloidea</taxon>
        <taxon>Psyllidae</taxon>
        <taxon>Diaphorininae</taxon>
        <taxon>Diaphorina</taxon>
    </lineage>
</organism>
<feature type="binding site" evidence="4">
    <location>
        <begin position="56"/>
        <end position="61"/>
    </location>
    <ligand>
        <name>substrate</name>
    </ligand>
</feature>
<dbReference type="PANTHER" id="PTHR12935">
    <property type="entry name" value="GAMMA-GLUTAMYLCYCLOTRANSFERASE"/>
    <property type="match status" value="1"/>
</dbReference>
<name>A0A1S3D8W9_DIACI</name>
<dbReference type="KEGG" id="dci:103513801"/>
<evidence type="ECO:0000313" key="7">
    <source>
        <dbReference type="RefSeq" id="XP_008476871.1"/>
    </source>
</evidence>
<reference evidence="7" key="1">
    <citation type="submission" date="2025-08" db="UniProtKB">
        <authorList>
            <consortium name="RefSeq"/>
        </authorList>
    </citation>
    <scope>IDENTIFICATION</scope>
</reference>
<dbReference type="OMA" id="WSHRMHI"/>
<feature type="active site" description="Proton acceptor" evidence="3">
    <location>
        <position position="131"/>
    </location>
</feature>
<dbReference type="InterPro" id="IPR017939">
    <property type="entry name" value="G-Glutamylcylcotransferase"/>
</dbReference>
<feature type="binding site" evidence="4">
    <location>
        <position position="179"/>
    </location>
    <ligand>
        <name>substrate</name>
    </ligand>
</feature>
<evidence type="ECO:0000256" key="2">
    <source>
        <dbReference type="ARBA" id="ARBA00023239"/>
    </source>
</evidence>
<feature type="signal peptide" evidence="5">
    <location>
        <begin position="1"/>
        <end position="20"/>
    </location>
</feature>
<protein>
    <recommendedName>
        <fullName evidence="1">gamma-glutamylcyclotransferase</fullName>
        <ecNumber evidence="1">4.3.2.9</ecNumber>
    </recommendedName>
</protein>
<dbReference type="AlphaFoldDB" id="A0A1S3D8W9"/>
<dbReference type="PaxDb" id="121845-A0A1S3D8W9"/>
<dbReference type="CDD" id="cd06661">
    <property type="entry name" value="GGCT_like"/>
    <property type="match status" value="1"/>
</dbReference>
<evidence type="ECO:0000256" key="5">
    <source>
        <dbReference type="SAM" id="SignalP"/>
    </source>
</evidence>
<dbReference type="SUPFAM" id="SSF110857">
    <property type="entry name" value="Gamma-glutamyl cyclotransferase-like"/>
    <property type="match status" value="1"/>
</dbReference>
<keyword evidence="6" id="KW-1185">Reference proteome</keyword>
<evidence type="ECO:0000313" key="6">
    <source>
        <dbReference type="Proteomes" id="UP000079169"/>
    </source>
</evidence>
<evidence type="ECO:0000256" key="1">
    <source>
        <dbReference type="ARBA" id="ARBA00012346"/>
    </source>
</evidence>
<feature type="chain" id="PRO_5010262636" description="gamma-glutamylcyclotransferase" evidence="5">
    <location>
        <begin position="21"/>
        <end position="221"/>
    </location>
</feature>
<dbReference type="Gene3D" id="3.10.490.10">
    <property type="entry name" value="Gamma-glutamyl cyclotransferase-like"/>
    <property type="match status" value="1"/>
</dbReference>
<dbReference type="Pfam" id="PF13772">
    <property type="entry name" value="AIG2_2"/>
    <property type="match status" value="1"/>
</dbReference>
<dbReference type="GO" id="GO:0003839">
    <property type="term" value="F:gamma-glutamylcyclotransferase activity"/>
    <property type="evidence" value="ECO:0007669"/>
    <property type="project" value="UniProtKB-EC"/>
</dbReference>
<dbReference type="GeneID" id="103513801"/>
<dbReference type="InterPro" id="IPR036568">
    <property type="entry name" value="GGCT-like_sf"/>
</dbReference>
<evidence type="ECO:0000256" key="3">
    <source>
        <dbReference type="PIRSR" id="PIRSR617939-1"/>
    </source>
</evidence>
<dbReference type="RefSeq" id="XP_008476871.1">
    <property type="nucleotide sequence ID" value="XM_008478649.3"/>
</dbReference>
<dbReference type="PANTHER" id="PTHR12935:SF0">
    <property type="entry name" value="GAMMA-GLUTAMYLCYCLOTRANSFERASE"/>
    <property type="match status" value="1"/>
</dbReference>
<dbReference type="EC" id="4.3.2.9" evidence="1"/>
<keyword evidence="5" id="KW-0732">Signal</keyword>
<evidence type="ECO:0000256" key="4">
    <source>
        <dbReference type="PIRSR" id="PIRSR617939-2"/>
    </source>
</evidence>